<gene>
    <name evidence="1" type="ORF">D3272_17700</name>
</gene>
<dbReference type="Gene3D" id="1.10.357.10">
    <property type="entry name" value="Tetracycline Repressor, domain 2"/>
    <property type="match status" value="1"/>
</dbReference>
<dbReference type="SUPFAM" id="SSF46689">
    <property type="entry name" value="Homeodomain-like"/>
    <property type="match status" value="1"/>
</dbReference>
<dbReference type="EMBL" id="QYBC01000015">
    <property type="protein sequence ID" value="RYB03259.1"/>
    <property type="molecule type" value="Genomic_DNA"/>
</dbReference>
<dbReference type="RefSeq" id="WP_129220545.1">
    <property type="nucleotide sequence ID" value="NZ_QYBC01000015.1"/>
</dbReference>
<proteinExistence type="predicted"/>
<reference evidence="1 2" key="2">
    <citation type="submission" date="2019-02" db="EMBL/GenBank/DDBJ databases">
        <title>'Lichenibacterium ramalinii' gen. nov. sp. nov., 'Lichenibacterium minor' gen. nov. sp. nov.</title>
        <authorList>
            <person name="Pankratov T."/>
        </authorList>
    </citation>
    <scope>NUCLEOTIDE SEQUENCE [LARGE SCALE GENOMIC DNA]</scope>
    <source>
        <strain evidence="1 2">RmlP001</strain>
    </source>
</reference>
<dbReference type="OrthoDB" id="9809265at2"/>
<dbReference type="InterPro" id="IPR036271">
    <property type="entry name" value="Tet_transcr_reg_TetR-rel_C_sf"/>
</dbReference>
<keyword evidence="2" id="KW-1185">Reference proteome</keyword>
<accession>A0A4Q2RB72</accession>
<comment type="caution">
    <text evidence="1">The sequence shown here is derived from an EMBL/GenBank/DDBJ whole genome shotgun (WGS) entry which is preliminary data.</text>
</comment>
<dbReference type="Proteomes" id="UP000289411">
    <property type="component" value="Unassembled WGS sequence"/>
</dbReference>
<evidence type="ECO:0000313" key="1">
    <source>
        <dbReference type="EMBL" id="RYB03259.1"/>
    </source>
</evidence>
<name>A0A4Q2RB72_9HYPH</name>
<dbReference type="AlphaFoldDB" id="A0A4Q2RB72"/>
<organism evidence="1 2">
    <name type="scientific">Lichenibacterium ramalinae</name>
    <dbReference type="NCBI Taxonomy" id="2316527"/>
    <lineage>
        <taxon>Bacteria</taxon>
        <taxon>Pseudomonadati</taxon>
        <taxon>Pseudomonadota</taxon>
        <taxon>Alphaproteobacteria</taxon>
        <taxon>Hyphomicrobiales</taxon>
        <taxon>Lichenihabitantaceae</taxon>
        <taxon>Lichenibacterium</taxon>
    </lineage>
</organism>
<dbReference type="SUPFAM" id="SSF48498">
    <property type="entry name" value="Tetracyclin repressor-like, C-terminal domain"/>
    <property type="match status" value="1"/>
</dbReference>
<sequence length="227" mass="25065">MPMEMRSQGRPARGDGEVGRIRLLERTREALKAKPKIDLQRREIALAAGVTPALVSYYYPDKWDLLAAAAKPVIESYTAEVRAILGDEGSPHRKVLALTYLFIDFNFQHGYLLDFYLENSARMARQDDMRHLQEVYGEMMAFFDGLLRDGLMRGDSPAFIQASLWGLCKYVAQQPSLAGLGDAPERDAVLRAQAAKVCDLFLNGAATGSMAEMGGVDHRAPVLSALA</sequence>
<evidence type="ECO:0000313" key="2">
    <source>
        <dbReference type="Proteomes" id="UP000289411"/>
    </source>
</evidence>
<reference evidence="1 2" key="1">
    <citation type="submission" date="2018-09" db="EMBL/GenBank/DDBJ databases">
        <authorList>
            <person name="Grouzdev D.S."/>
            <person name="Krutkina M.S."/>
        </authorList>
    </citation>
    <scope>NUCLEOTIDE SEQUENCE [LARGE SCALE GENOMIC DNA]</scope>
    <source>
        <strain evidence="1 2">RmlP001</strain>
    </source>
</reference>
<dbReference type="InterPro" id="IPR009057">
    <property type="entry name" value="Homeodomain-like_sf"/>
</dbReference>
<protein>
    <submittedName>
        <fullName evidence="1">TetR/AcrR family transcriptional regulator</fullName>
    </submittedName>
</protein>